<dbReference type="CDD" id="cd03419">
    <property type="entry name" value="GRX_GRXh_1_2_like"/>
    <property type="match status" value="1"/>
</dbReference>
<keyword evidence="7" id="KW-1185">Reference proteome</keyword>
<dbReference type="NCBIfam" id="TIGR02189">
    <property type="entry name" value="GlrX-like_plant"/>
    <property type="match status" value="1"/>
</dbReference>
<dbReference type="AlphaFoldDB" id="D8SY53"/>
<dbReference type="Gramene" id="EFJ10641">
    <property type="protein sequence ID" value="EFJ10641"/>
    <property type="gene ID" value="SELMODRAFT_127444"/>
</dbReference>
<evidence type="ECO:0000256" key="1">
    <source>
        <dbReference type="ARBA" id="ARBA00004496"/>
    </source>
</evidence>
<dbReference type="InterPro" id="IPR011905">
    <property type="entry name" value="GlrX-like_pln_2"/>
</dbReference>
<evidence type="ECO:0000256" key="2">
    <source>
        <dbReference type="ARBA" id="ARBA00007568"/>
    </source>
</evidence>
<feature type="domain" description="Glutaredoxin" evidence="5">
    <location>
        <begin position="27"/>
        <end position="90"/>
    </location>
</feature>
<evidence type="ECO:0000313" key="6">
    <source>
        <dbReference type="EMBL" id="EFJ10641.1"/>
    </source>
</evidence>
<reference evidence="6 7" key="1">
    <citation type="journal article" date="2011" name="Science">
        <title>The Selaginella genome identifies genetic changes associated with the evolution of vascular plants.</title>
        <authorList>
            <person name="Banks J.A."/>
            <person name="Nishiyama T."/>
            <person name="Hasebe M."/>
            <person name="Bowman J.L."/>
            <person name="Gribskov M."/>
            <person name="dePamphilis C."/>
            <person name="Albert V.A."/>
            <person name="Aono N."/>
            <person name="Aoyama T."/>
            <person name="Ambrose B.A."/>
            <person name="Ashton N.W."/>
            <person name="Axtell M.J."/>
            <person name="Barker E."/>
            <person name="Barker M.S."/>
            <person name="Bennetzen J.L."/>
            <person name="Bonawitz N.D."/>
            <person name="Chapple C."/>
            <person name="Cheng C."/>
            <person name="Correa L.G."/>
            <person name="Dacre M."/>
            <person name="DeBarry J."/>
            <person name="Dreyer I."/>
            <person name="Elias M."/>
            <person name="Engstrom E.M."/>
            <person name="Estelle M."/>
            <person name="Feng L."/>
            <person name="Finet C."/>
            <person name="Floyd S.K."/>
            <person name="Frommer W.B."/>
            <person name="Fujita T."/>
            <person name="Gramzow L."/>
            <person name="Gutensohn M."/>
            <person name="Harholt J."/>
            <person name="Hattori M."/>
            <person name="Heyl A."/>
            <person name="Hirai T."/>
            <person name="Hiwatashi Y."/>
            <person name="Ishikawa M."/>
            <person name="Iwata M."/>
            <person name="Karol K.G."/>
            <person name="Koehler B."/>
            <person name="Kolukisaoglu U."/>
            <person name="Kubo M."/>
            <person name="Kurata T."/>
            <person name="Lalonde S."/>
            <person name="Li K."/>
            <person name="Li Y."/>
            <person name="Litt A."/>
            <person name="Lyons E."/>
            <person name="Manning G."/>
            <person name="Maruyama T."/>
            <person name="Michael T.P."/>
            <person name="Mikami K."/>
            <person name="Miyazaki S."/>
            <person name="Morinaga S."/>
            <person name="Murata T."/>
            <person name="Mueller-Roeber B."/>
            <person name="Nelson D.R."/>
            <person name="Obara M."/>
            <person name="Oguri Y."/>
            <person name="Olmstead R.G."/>
            <person name="Onodera N."/>
            <person name="Petersen B.L."/>
            <person name="Pils B."/>
            <person name="Prigge M."/>
            <person name="Rensing S.A."/>
            <person name="Riano-Pachon D.M."/>
            <person name="Roberts A.W."/>
            <person name="Sato Y."/>
            <person name="Scheller H.V."/>
            <person name="Schulz B."/>
            <person name="Schulz C."/>
            <person name="Shakirov E.V."/>
            <person name="Shibagaki N."/>
            <person name="Shinohara N."/>
            <person name="Shippen D.E."/>
            <person name="Soerensen I."/>
            <person name="Sotooka R."/>
            <person name="Sugimoto N."/>
            <person name="Sugita M."/>
            <person name="Sumikawa N."/>
            <person name="Tanurdzic M."/>
            <person name="Theissen G."/>
            <person name="Ulvskov P."/>
            <person name="Wakazuki S."/>
            <person name="Weng J.K."/>
            <person name="Willats W.W."/>
            <person name="Wipf D."/>
            <person name="Wolf P.G."/>
            <person name="Yang L."/>
            <person name="Zimmer A.D."/>
            <person name="Zhu Q."/>
            <person name="Mitros T."/>
            <person name="Hellsten U."/>
            <person name="Loque D."/>
            <person name="Otillar R."/>
            <person name="Salamov A."/>
            <person name="Schmutz J."/>
            <person name="Shapiro H."/>
            <person name="Lindquist E."/>
            <person name="Lucas S."/>
            <person name="Rokhsar D."/>
            <person name="Grigoriev I.V."/>
        </authorList>
    </citation>
    <scope>NUCLEOTIDE SEQUENCE [LARGE SCALE GENOMIC DNA]</scope>
</reference>
<sequence length="117" mass="12176">MGHAAPAESTSSSAVEVVEKLAVENAVVIFSSSGCCMSHVVKRLLCGLGVNPVVFELDEEKNGPEIEKALARFTGISQVSPTVFIGGKLVGGLDKVMASHISGELVPQLKEAGALWL</sequence>
<organism evidence="7">
    <name type="scientific">Selaginella moellendorffii</name>
    <name type="common">Spikemoss</name>
    <dbReference type="NCBI Taxonomy" id="88036"/>
    <lineage>
        <taxon>Eukaryota</taxon>
        <taxon>Viridiplantae</taxon>
        <taxon>Streptophyta</taxon>
        <taxon>Embryophyta</taxon>
        <taxon>Tracheophyta</taxon>
        <taxon>Lycopodiopsida</taxon>
        <taxon>Selaginellales</taxon>
        <taxon>Selaginellaceae</taxon>
        <taxon>Selaginella</taxon>
    </lineage>
</organism>
<dbReference type="FunCoup" id="D8SY53">
    <property type="interactions" value="24"/>
</dbReference>
<keyword evidence="4" id="KW-0676">Redox-active center</keyword>
<dbReference type="SUPFAM" id="SSF52833">
    <property type="entry name" value="Thioredoxin-like"/>
    <property type="match status" value="1"/>
</dbReference>
<dbReference type="InParanoid" id="D8SY53"/>
<dbReference type="eggNOG" id="KOG1752">
    <property type="taxonomic scope" value="Eukaryota"/>
</dbReference>
<dbReference type="HOGENOM" id="CLU_026126_6_0_1"/>
<name>D8SY53_SELML</name>
<evidence type="ECO:0000256" key="3">
    <source>
        <dbReference type="ARBA" id="ARBA00022490"/>
    </source>
</evidence>
<proteinExistence type="inferred from homology"/>
<evidence type="ECO:0000313" key="7">
    <source>
        <dbReference type="Proteomes" id="UP000001514"/>
    </source>
</evidence>
<keyword evidence="3" id="KW-0963">Cytoplasm</keyword>
<comment type="subcellular location">
    <subcellularLocation>
        <location evidence="1">Cytoplasm</location>
    </subcellularLocation>
</comment>
<dbReference type="KEGG" id="smo:SELMODRAFT_127444"/>
<dbReference type="InterPro" id="IPR036249">
    <property type="entry name" value="Thioredoxin-like_sf"/>
</dbReference>
<evidence type="ECO:0000256" key="4">
    <source>
        <dbReference type="ARBA" id="ARBA00023284"/>
    </source>
</evidence>
<evidence type="ECO:0000259" key="5">
    <source>
        <dbReference type="Pfam" id="PF00462"/>
    </source>
</evidence>
<dbReference type="InterPro" id="IPR002109">
    <property type="entry name" value="Glutaredoxin"/>
</dbReference>
<dbReference type="PROSITE" id="PS51354">
    <property type="entry name" value="GLUTAREDOXIN_2"/>
    <property type="match status" value="1"/>
</dbReference>
<dbReference type="Pfam" id="PF00462">
    <property type="entry name" value="Glutaredoxin"/>
    <property type="match status" value="1"/>
</dbReference>
<gene>
    <name evidence="6" type="primary">GRXs1-1</name>
    <name evidence="6" type="ORF">SELMODRAFT_127444</name>
</gene>
<accession>D8SY53</accession>
<protein>
    <submittedName>
        <fullName evidence="6">CC type glutaredoxin</fullName>
    </submittedName>
</protein>
<dbReference type="GO" id="GO:0005737">
    <property type="term" value="C:cytoplasm"/>
    <property type="evidence" value="ECO:0007669"/>
    <property type="project" value="UniProtKB-SubCell"/>
</dbReference>
<dbReference type="PANTHER" id="PTHR10168">
    <property type="entry name" value="GLUTAREDOXIN"/>
    <property type="match status" value="1"/>
</dbReference>
<comment type="similarity">
    <text evidence="2">Belongs to the glutaredoxin family. CC-type subfamily.</text>
</comment>
<dbReference type="Gene3D" id="3.40.30.10">
    <property type="entry name" value="Glutaredoxin"/>
    <property type="match status" value="1"/>
</dbReference>
<dbReference type="Proteomes" id="UP000001514">
    <property type="component" value="Unassembled WGS sequence"/>
</dbReference>
<dbReference type="EMBL" id="GL377652">
    <property type="protein sequence ID" value="EFJ10641.1"/>
    <property type="molecule type" value="Genomic_DNA"/>
</dbReference>
<dbReference type="STRING" id="88036.D8SY53"/>